<reference evidence="3 4" key="1">
    <citation type="submission" date="2019-06" db="EMBL/GenBank/DDBJ databases">
        <authorList>
            <person name="Livingstone P."/>
            <person name="Whitworth D."/>
        </authorList>
    </citation>
    <scope>NUCLEOTIDE SEQUENCE [LARGE SCALE GENOMIC DNA]</scope>
    <source>
        <strain evidence="3 4">AM401</strain>
    </source>
</reference>
<dbReference type="Proteomes" id="UP000315369">
    <property type="component" value="Unassembled WGS sequence"/>
</dbReference>
<evidence type="ECO:0000313" key="4">
    <source>
        <dbReference type="Proteomes" id="UP000315369"/>
    </source>
</evidence>
<dbReference type="Pfam" id="PF19806">
    <property type="entry name" value="DUF6289"/>
    <property type="match status" value="1"/>
</dbReference>
<dbReference type="RefSeq" id="WP_141643877.1">
    <property type="nucleotide sequence ID" value="NZ_VIFM01000069.1"/>
</dbReference>
<evidence type="ECO:0000256" key="1">
    <source>
        <dbReference type="SAM" id="MobiDB-lite"/>
    </source>
</evidence>
<name>A0A540WZI3_9BACT</name>
<dbReference type="OrthoDB" id="3543232at2"/>
<keyword evidence="4" id="KW-1185">Reference proteome</keyword>
<feature type="chain" id="PRO_5021874204" description="Lipoprotein" evidence="2">
    <location>
        <begin position="27"/>
        <end position="104"/>
    </location>
</feature>
<evidence type="ECO:0008006" key="5">
    <source>
        <dbReference type="Google" id="ProtNLM"/>
    </source>
</evidence>
<organism evidence="3 4">
    <name type="scientific">Myxococcus llanfairpwllgwyngyllgogerychwyrndrobwllllantysiliogogogochensis</name>
    <dbReference type="NCBI Taxonomy" id="2590453"/>
    <lineage>
        <taxon>Bacteria</taxon>
        <taxon>Pseudomonadati</taxon>
        <taxon>Myxococcota</taxon>
        <taxon>Myxococcia</taxon>
        <taxon>Myxococcales</taxon>
        <taxon>Cystobacterineae</taxon>
        <taxon>Myxococcaceae</taxon>
        <taxon>Myxococcus</taxon>
    </lineage>
</organism>
<evidence type="ECO:0000256" key="2">
    <source>
        <dbReference type="SAM" id="SignalP"/>
    </source>
</evidence>
<protein>
    <recommendedName>
        <fullName evidence="5">Lipoprotein</fullName>
    </recommendedName>
</protein>
<dbReference type="EMBL" id="VIFM01000069">
    <property type="protein sequence ID" value="TQF14411.1"/>
    <property type="molecule type" value="Genomic_DNA"/>
</dbReference>
<feature type="signal peptide" evidence="2">
    <location>
        <begin position="1"/>
        <end position="26"/>
    </location>
</feature>
<sequence>MTFDRKRRALPLVFVSGLLLSACTSAPIEEGAGALEVRQERPTAGSARREERYQYFADQGHTVLVGWRSQNCQGQHASWGVRSRHETYTTSACRDGAPETRPRE</sequence>
<dbReference type="AlphaFoldDB" id="A0A540WZI3"/>
<proteinExistence type="predicted"/>
<gene>
    <name evidence="3" type="ORF">FJV41_18725</name>
</gene>
<keyword evidence="2" id="KW-0732">Signal</keyword>
<dbReference type="PROSITE" id="PS51257">
    <property type="entry name" value="PROKAR_LIPOPROTEIN"/>
    <property type="match status" value="1"/>
</dbReference>
<dbReference type="InterPro" id="IPR046256">
    <property type="entry name" value="DUF6289"/>
</dbReference>
<feature type="region of interest" description="Disordered" evidence="1">
    <location>
        <begin position="76"/>
        <end position="104"/>
    </location>
</feature>
<evidence type="ECO:0000313" key="3">
    <source>
        <dbReference type="EMBL" id="TQF14411.1"/>
    </source>
</evidence>
<comment type="caution">
    <text evidence="3">The sequence shown here is derived from an EMBL/GenBank/DDBJ whole genome shotgun (WGS) entry which is preliminary data.</text>
</comment>
<accession>A0A540WZI3</accession>